<dbReference type="AlphaFoldDB" id="A0A0G4HMI5"/>
<feature type="transmembrane region" description="Helical" evidence="2">
    <location>
        <begin position="199"/>
        <end position="225"/>
    </location>
</feature>
<feature type="compositionally biased region" description="Basic and acidic residues" evidence="1">
    <location>
        <begin position="436"/>
        <end position="491"/>
    </location>
</feature>
<keyword evidence="2" id="KW-0812">Transmembrane</keyword>
<feature type="transmembrane region" description="Helical" evidence="2">
    <location>
        <begin position="112"/>
        <end position="138"/>
    </location>
</feature>
<evidence type="ECO:0000259" key="3">
    <source>
        <dbReference type="Pfam" id="PF01757"/>
    </source>
</evidence>
<organism evidence="4">
    <name type="scientific">Chromera velia CCMP2878</name>
    <dbReference type="NCBI Taxonomy" id="1169474"/>
    <lineage>
        <taxon>Eukaryota</taxon>
        <taxon>Sar</taxon>
        <taxon>Alveolata</taxon>
        <taxon>Colpodellida</taxon>
        <taxon>Chromeraceae</taxon>
        <taxon>Chromera</taxon>
    </lineage>
</organism>
<sequence>MREPDLLTRAQQRLPPEGERCSLTENFPELHGPYRANNQQNAKKSEAKNTPSDTTISRILPLDGLRVISALVVAFHHIQSVDYSLSDLKAPSDATAFLQDGEKPFVAPSGMFLWLLASNPGVYCFLIISGAVLSYPAWQGKTKSVDHYDRVLFKRYFRLALPLVPAHVVHLLLWHYGLAKGSWGVAPSALSVERGFDKGLLGVFCSHLNGALWILEVFFWAPFVALPVQLVALKVNALGRALWYTACLLFFAGNFHQSSTVSFNLCIVVGVAVSDLWSHRQIVEREHKKTLTCVLWAAALCVPLPWLPSPLYRDSLSQMVCSCACVLLVLFVTPFRQIMEAKPLVALAPYSFALYVWHLPILHTFGTSVTPHFQGGARVAVYGLAYVVCFLVAFCVHWTIEQRCRQLTDCLTEAFFSLSRQSAEEEEEQNSSGEVISKKEQKGAESENSIGKEEEKCDIESRGERTRLLCADEERKREGESHERWGYRSEDSYGSADTEEGKEGSSPASSPRHSLLSSLYYSFSPQTSHRDAAY</sequence>
<dbReference type="GO" id="GO:0016747">
    <property type="term" value="F:acyltransferase activity, transferring groups other than amino-acyl groups"/>
    <property type="evidence" value="ECO:0007669"/>
    <property type="project" value="InterPro"/>
</dbReference>
<dbReference type="PANTHER" id="PTHR23028">
    <property type="entry name" value="ACETYLTRANSFERASE"/>
    <property type="match status" value="1"/>
</dbReference>
<dbReference type="EMBL" id="CDMZ01003172">
    <property type="protein sequence ID" value="CEM45390.1"/>
    <property type="molecule type" value="Genomic_DNA"/>
</dbReference>
<feature type="compositionally biased region" description="Polar residues" evidence="1">
    <location>
        <begin position="36"/>
        <end position="53"/>
    </location>
</feature>
<feature type="transmembrane region" description="Helical" evidence="2">
    <location>
        <begin position="344"/>
        <end position="361"/>
    </location>
</feature>
<feature type="transmembrane region" description="Helical" evidence="2">
    <location>
        <begin position="290"/>
        <end position="309"/>
    </location>
</feature>
<dbReference type="Pfam" id="PF01757">
    <property type="entry name" value="Acyl_transf_3"/>
    <property type="match status" value="1"/>
</dbReference>
<dbReference type="PANTHER" id="PTHR23028:SF134">
    <property type="entry name" value="PUTATIVE (AFU_ORTHOLOGUE AFUA_4G08520)-RELATED"/>
    <property type="match status" value="1"/>
</dbReference>
<accession>A0A0G4HMI5</accession>
<reference evidence="4" key="1">
    <citation type="submission" date="2014-11" db="EMBL/GenBank/DDBJ databases">
        <authorList>
            <person name="Otto D Thomas"/>
            <person name="Naeem Raeece"/>
        </authorList>
    </citation>
    <scope>NUCLEOTIDE SEQUENCE</scope>
</reference>
<feature type="transmembrane region" description="Helical" evidence="2">
    <location>
        <begin position="159"/>
        <end position="179"/>
    </location>
</feature>
<feature type="region of interest" description="Disordered" evidence="1">
    <location>
        <begin position="1"/>
        <end position="53"/>
    </location>
</feature>
<feature type="region of interest" description="Disordered" evidence="1">
    <location>
        <begin position="422"/>
        <end position="513"/>
    </location>
</feature>
<keyword evidence="2" id="KW-1133">Transmembrane helix</keyword>
<feature type="domain" description="Acyltransferase 3" evidence="3">
    <location>
        <begin position="62"/>
        <end position="397"/>
    </location>
</feature>
<keyword evidence="2" id="KW-0472">Membrane</keyword>
<proteinExistence type="predicted"/>
<feature type="transmembrane region" description="Helical" evidence="2">
    <location>
        <begin position="381"/>
        <end position="400"/>
    </location>
</feature>
<gene>
    <name evidence="4" type="ORF">Cvel_7500</name>
</gene>
<evidence type="ECO:0000256" key="2">
    <source>
        <dbReference type="SAM" id="Phobius"/>
    </source>
</evidence>
<dbReference type="InterPro" id="IPR050879">
    <property type="entry name" value="Acyltransferase_3"/>
</dbReference>
<protein>
    <recommendedName>
        <fullName evidence="3">Acyltransferase 3 domain-containing protein</fullName>
    </recommendedName>
</protein>
<feature type="transmembrane region" description="Helical" evidence="2">
    <location>
        <begin position="315"/>
        <end position="332"/>
    </location>
</feature>
<dbReference type="InterPro" id="IPR002656">
    <property type="entry name" value="Acyl_transf_3_dom"/>
</dbReference>
<evidence type="ECO:0000313" key="4">
    <source>
        <dbReference type="EMBL" id="CEM45390.1"/>
    </source>
</evidence>
<name>A0A0G4HMI5_9ALVE</name>
<dbReference type="VEuPathDB" id="CryptoDB:Cvel_7500"/>
<evidence type="ECO:0000256" key="1">
    <source>
        <dbReference type="SAM" id="MobiDB-lite"/>
    </source>
</evidence>